<organism evidence="2">
    <name type="scientific">Rheinheimera sp. BAL341</name>
    <dbReference type="NCBI Taxonomy" id="1708203"/>
    <lineage>
        <taxon>Bacteria</taxon>
        <taxon>Pseudomonadati</taxon>
        <taxon>Pseudomonadota</taxon>
        <taxon>Gammaproteobacteria</taxon>
        <taxon>Chromatiales</taxon>
        <taxon>Chromatiaceae</taxon>
        <taxon>Rheinheimera</taxon>
    </lineage>
</organism>
<dbReference type="InterPro" id="IPR001173">
    <property type="entry name" value="Glyco_trans_2-like"/>
</dbReference>
<gene>
    <name evidence="2" type="ORF">BAL341_3519</name>
</gene>
<proteinExistence type="predicted"/>
<dbReference type="CDD" id="cd04179">
    <property type="entry name" value="DPM_DPG-synthase_like"/>
    <property type="match status" value="1"/>
</dbReference>
<reference evidence="2" key="1">
    <citation type="submission" date="2019-04" db="EMBL/GenBank/DDBJ databases">
        <authorList>
            <person name="Brambilla D."/>
        </authorList>
    </citation>
    <scope>NUCLEOTIDE SEQUENCE</scope>
    <source>
        <strain evidence="2">BAL1</strain>
    </source>
</reference>
<dbReference type="SUPFAM" id="SSF53448">
    <property type="entry name" value="Nucleotide-diphospho-sugar transferases"/>
    <property type="match status" value="1"/>
</dbReference>
<dbReference type="EMBL" id="CAAJGR010000034">
    <property type="protein sequence ID" value="VHO06504.1"/>
    <property type="molecule type" value="Genomic_DNA"/>
</dbReference>
<keyword evidence="2" id="KW-0808">Transferase</keyword>
<dbReference type="GO" id="GO:0016740">
    <property type="term" value="F:transferase activity"/>
    <property type="evidence" value="ECO:0007669"/>
    <property type="project" value="UniProtKB-KW"/>
</dbReference>
<evidence type="ECO:0000313" key="2">
    <source>
        <dbReference type="EMBL" id="VHO06504.1"/>
    </source>
</evidence>
<dbReference type="Pfam" id="PF00535">
    <property type="entry name" value="Glycos_transf_2"/>
    <property type="match status" value="1"/>
</dbReference>
<dbReference type="PANTHER" id="PTHR48090:SF7">
    <property type="entry name" value="RFBJ PROTEIN"/>
    <property type="match status" value="1"/>
</dbReference>
<sequence>MSSILIVIPAYNEQATIAEIVLRCRASSEADVVVIDDASVDNTSVLAEQSGAIVIRHLRCMGAWRAMQTGFLYAVHHRYDKVVTIDADGQHHPEVITQLLTSLSGEQEVVIGSNPQRVSLARKLAWSVLRKVSGLAVTDLTSGFRVYTAACLQLMLSRGSSLLEFQDLGVLMLLNQNGFRLTEIQVPMSDRQSGKSRIFYSWFKVLDYMLSTFLLCLAKIHLKSRIGSAAK</sequence>
<dbReference type="InterPro" id="IPR029044">
    <property type="entry name" value="Nucleotide-diphossugar_trans"/>
</dbReference>
<accession>A0A486XWZ5</accession>
<dbReference type="Gene3D" id="3.90.550.10">
    <property type="entry name" value="Spore Coat Polysaccharide Biosynthesis Protein SpsA, Chain A"/>
    <property type="match status" value="1"/>
</dbReference>
<name>A0A486XWZ5_9GAMM</name>
<protein>
    <submittedName>
        <fullName evidence="2">Glycosyl transferase</fullName>
    </submittedName>
</protein>
<dbReference type="AlphaFoldDB" id="A0A486XWZ5"/>
<feature type="domain" description="Glycosyltransferase 2-like" evidence="1">
    <location>
        <begin position="6"/>
        <end position="117"/>
    </location>
</feature>
<evidence type="ECO:0000259" key="1">
    <source>
        <dbReference type="Pfam" id="PF00535"/>
    </source>
</evidence>
<dbReference type="PANTHER" id="PTHR48090">
    <property type="entry name" value="UNDECAPRENYL-PHOSPHATE 4-DEOXY-4-FORMAMIDO-L-ARABINOSE TRANSFERASE-RELATED"/>
    <property type="match status" value="1"/>
</dbReference>
<dbReference type="InterPro" id="IPR050256">
    <property type="entry name" value="Glycosyltransferase_2"/>
</dbReference>